<dbReference type="EC" id="1.1.1.193" evidence="12"/>
<dbReference type="Pfam" id="PF01872">
    <property type="entry name" value="RibD_C"/>
    <property type="match status" value="1"/>
</dbReference>
<dbReference type="Gene3D" id="3.40.430.10">
    <property type="entry name" value="Dihydrofolate Reductase, subunit A"/>
    <property type="match status" value="1"/>
</dbReference>
<dbReference type="KEGG" id="hjo:AY555_08160"/>
<keyword evidence="6 12" id="KW-0686">Riboflavin biosynthesis</keyword>
<protein>
    <recommendedName>
        <fullName evidence="12">Riboflavin biosynthesis protein RibD</fullName>
    </recommendedName>
    <domain>
        <recommendedName>
            <fullName evidence="12">Diaminohydroxyphosphoribosylaminopyrimidine deaminase</fullName>
            <shortName evidence="12">DRAP deaminase</shortName>
            <ecNumber evidence="12">3.5.4.26</ecNumber>
        </recommendedName>
        <alternativeName>
            <fullName evidence="12">Riboflavin-specific deaminase</fullName>
        </alternativeName>
    </domain>
    <domain>
        <recommendedName>
            <fullName evidence="12">5-amino-6-(5-phosphoribosylamino)uracil reductase</fullName>
            <ecNumber evidence="12">1.1.1.193</ecNumber>
        </recommendedName>
        <alternativeName>
            <fullName evidence="12">HTP reductase</fullName>
        </alternativeName>
    </domain>
</protein>
<dbReference type="InterPro" id="IPR002125">
    <property type="entry name" value="CMP_dCMP_dom"/>
</dbReference>
<keyword evidence="12" id="KW-0378">Hydrolase</keyword>
<dbReference type="Pfam" id="PF00383">
    <property type="entry name" value="dCMP_cyt_deam_1"/>
    <property type="match status" value="1"/>
</dbReference>
<evidence type="ECO:0000259" key="16">
    <source>
        <dbReference type="PROSITE" id="PS51747"/>
    </source>
</evidence>
<keyword evidence="8 12" id="KW-0862">Zinc</keyword>
<evidence type="ECO:0000256" key="11">
    <source>
        <dbReference type="ARBA" id="ARBA00023268"/>
    </source>
</evidence>
<dbReference type="PROSITE" id="PS51747">
    <property type="entry name" value="CYT_DCMP_DEAMINASES_2"/>
    <property type="match status" value="1"/>
</dbReference>
<comment type="catalytic activity">
    <reaction evidence="12">
        <text>2,5-diamino-6-hydroxy-4-(5-phosphoribosylamino)-pyrimidine + H2O + H(+) = 5-amino-6-(5-phospho-D-ribosylamino)uracil + NH4(+)</text>
        <dbReference type="Rhea" id="RHEA:21868"/>
        <dbReference type="ChEBI" id="CHEBI:15377"/>
        <dbReference type="ChEBI" id="CHEBI:15378"/>
        <dbReference type="ChEBI" id="CHEBI:28938"/>
        <dbReference type="ChEBI" id="CHEBI:58453"/>
        <dbReference type="ChEBI" id="CHEBI:58614"/>
        <dbReference type="EC" id="3.5.4.26"/>
    </reaction>
</comment>
<dbReference type="InterPro" id="IPR011549">
    <property type="entry name" value="RibD_C"/>
</dbReference>
<dbReference type="PANTHER" id="PTHR38011">
    <property type="entry name" value="DIHYDROFOLATE REDUCTASE FAMILY PROTEIN (AFU_ORTHOLOGUE AFUA_8G06820)"/>
    <property type="match status" value="1"/>
</dbReference>
<evidence type="ECO:0000313" key="17">
    <source>
        <dbReference type="EMBL" id="AMW35649.1"/>
    </source>
</evidence>
<comment type="similarity">
    <text evidence="4 12">In the N-terminal section; belongs to the cytidine and deoxycytidylate deaminase family.</text>
</comment>
<evidence type="ECO:0000256" key="10">
    <source>
        <dbReference type="ARBA" id="ARBA00023002"/>
    </source>
</evidence>
<feature type="binding site" evidence="14">
    <location>
        <position position="195"/>
    </location>
    <ligand>
        <name>NADP(+)</name>
        <dbReference type="ChEBI" id="CHEBI:58349"/>
    </ligand>
</feature>
<name>A0A143DGF7_9PROT</name>
<keyword evidence="9 12" id="KW-0521">NADP</keyword>
<sequence>MELSLGLARRGLGNTWPNPSVGCVLVSPQGFVVGRGWTKPGGRPHAEAVALLQAGDRARGSTAYVTLEPCSHFGQTPPCATALIEAGIARCIVASSDPDPRVSGRGLDMLRAAGVEVSVGLLSDAAVDLNKGFFSRIRCCRPLFTLKLATSMDGKIAIASGESRWITGERARHLVHCMRAEHDAVLVGSGTVLADDPDLRCRLPGFDQRPVVRIVLDGRLRLPDQAQLVSSSRDAPVLIVTASSSELARVASLRRRGIEVLCLDHLEPFHIANELGSRGFTRVFLEGGGAVAASFLKAGLIDRVVWFHAPIVIGADGIDGVGALALSRLSEANRFVYKYSYACGSDTVTVLEAERAFVDRGVGKELA</sequence>
<dbReference type="EMBL" id="CP014525">
    <property type="protein sequence ID" value="AMW35649.1"/>
    <property type="molecule type" value="Genomic_DNA"/>
</dbReference>
<dbReference type="InterPro" id="IPR016193">
    <property type="entry name" value="Cytidine_deaminase-like"/>
</dbReference>
<comment type="catalytic activity">
    <reaction evidence="12">
        <text>5-amino-6-(5-phospho-D-ribitylamino)uracil + NADP(+) = 5-amino-6-(5-phospho-D-ribosylamino)uracil + NADPH + H(+)</text>
        <dbReference type="Rhea" id="RHEA:17845"/>
        <dbReference type="ChEBI" id="CHEBI:15378"/>
        <dbReference type="ChEBI" id="CHEBI:57783"/>
        <dbReference type="ChEBI" id="CHEBI:58349"/>
        <dbReference type="ChEBI" id="CHEBI:58421"/>
        <dbReference type="ChEBI" id="CHEBI:58453"/>
        <dbReference type="EC" id="1.1.1.193"/>
    </reaction>
</comment>
<evidence type="ECO:0000256" key="12">
    <source>
        <dbReference type="PIRNR" id="PIRNR006769"/>
    </source>
</evidence>
<feature type="binding site" evidence="14">
    <location>
        <position position="179"/>
    </location>
    <ligand>
        <name>substrate</name>
    </ligand>
</feature>
<feature type="binding site" evidence="14">
    <location>
        <position position="149"/>
    </location>
    <ligand>
        <name>NADP(+)</name>
        <dbReference type="ChEBI" id="CHEBI:58349"/>
    </ligand>
</feature>
<dbReference type="STRING" id="1549855.AY555_08160"/>
<keyword evidence="18" id="KW-1185">Reference proteome</keyword>
<dbReference type="GO" id="GO:0008270">
    <property type="term" value="F:zinc ion binding"/>
    <property type="evidence" value="ECO:0007669"/>
    <property type="project" value="InterPro"/>
</dbReference>
<dbReference type="PANTHER" id="PTHR38011:SF7">
    <property type="entry name" value="2,5-DIAMINO-6-RIBOSYLAMINO-4(3H)-PYRIMIDINONE 5'-PHOSPHATE REDUCTASE"/>
    <property type="match status" value="1"/>
</dbReference>
<dbReference type="SUPFAM" id="SSF53597">
    <property type="entry name" value="Dihydrofolate reductase-like"/>
    <property type="match status" value="1"/>
</dbReference>
<feature type="binding site" evidence="14">
    <location>
        <position position="202"/>
    </location>
    <ligand>
        <name>substrate</name>
    </ligand>
</feature>
<comment type="pathway">
    <text evidence="3 12">Cofactor biosynthesis; riboflavin biosynthesis; 5-amino-6-(D-ribitylamino)uracil from GTP: step 3/4.</text>
</comment>
<keyword evidence="7 12" id="KW-0479">Metal-binding</keyword>
<dbReference type="Gene3D" id="3.40.140.10">
    <property type="entry name" value="Cytidine Deaminase, domain 2"/>
    <property type="match status" value="1"/>
</dbReference>
<dbReference type="GO" id="GO:0008835">
    <property type="term" value="F:diaminohydroxyphosphoribosylaminopyrimidine deaminase activity"/>
    <property type="evidence" value="ECO:0007669"/>
    <property type="project" value="UniProtKB-EC"/>
</dbReference>
<reference evidence="17 18" key="1">
    <citation type="submission" date="2016-02" db="EMBL/GenBank/DDBJ databases">
        <title>Complete Genome of H5569, the type strain of the newly described species Haematospirillium jordaniae.</title>
        <authorList>
            <person name="Nicholson A.C."/>
            <person name="Humrighouse B.W."/>
            <person name="Loparov V."/>
            <person name="McQuiston J.R."/>
        </authorList>
    </citation>
    <scope>NUCLEOTIDE SEQUENCE [LARGE SCALE GENOMIC DNA]</scope>
    <source>
        <strain evidence="17 18">H5569</strain>
    </source>
</reference>
<comment type="function">
    <text evidence="1 12">Converts 2,5-diamino-6-(ribosylamino)-4(3h)-pyrimidinone 5'-phosphate into 5-amino-6-(ribosylamino)-2,4(1h,3h)-pyrimidinedione 5'-phosphate.</text>
</comment>
<gene>
    <name evidence="17" type="ORF">AY555_08160</name>
</gene>
<accession>A0A143DGF7</accession>
<organism evidence="17 18">
    <name type="scientific">Haematospirillum jordaniae</name>
    <dbReference type="NCBI Taxonomy" id="1549855"/>
    <lineage>
        <taxon>Bacteria</taxon>
        <taxon>Pseudomonadati</taxon>
        <taxon>Pseudomonadota</taxon>
        <taxon>Alphaproteobacteria</taxon>
        <taxon>Rhodospirillales</taxon>
        <taxon>Novispirillaceae</taxon>
        <taxon>Haematospirillum</taxon>
    </lineage>
</organism>
<feature type="binding site" evidence="15">
    <location>
        <position position="45"/>
    </location>
    <ligand>
        <name>Zn(2+)</name>
        <dbReference type="ChEBI" id="CHEBI:29105"/>
        <note>catalytic</note>
    </ligand>
</feature>
<evidence type="ECO:0000256" key="13">
    <source>
        <dbReference type="PIRSR" id="PIRSR006769-1"/>
    </source>
</evidence>
<dbReference type="Proteomes" id="UP000076066">
    <property type="component" value="Chromosome"/>
</dbReference>
<dbReference type="InterPro" id="IPR024072">
    <property type="entry name" value="DHFR-like_dom_sf"/>
</dbReference>
<keyword evidence="11" id="KW-0511">Multifunctional enzyme</keyword>
<dbReference type="OrthoDB" id="9800865at2"/>
<dbReference type="CDD" id="cd01284">
    <property type="entry name" value="Riboflavin_deaminase-reductase"/>
    <property type="match status" value="1"/>
</dbReference>
<dbReference type="PROSITE" id="PS00903">
    <property type="entry name" value="CYT_DCMP_DEAMINASES_1"/>
    <property type="match status" value="1"/>
</dbReference>
<evidence type="ECO:0000256" key="5">
    <source>
        <dbReference type="ARBA" id="ARBA00007417"/>
    </source>
</evidence>
<dbReference type="InterPro" id="IPR050765">
    <property type="entry name" value="Riboflavin_Biosynth_HTPR"/>
</dbReference>
<evidence type="ECO:0000256" key="7">
    <source>
        <dbReference type="ARBA" id="ARBA00022723"/>
    </source>
</evidence>
<comment type="pathway">
    <text evidence="2 12">Cofactor biosynthesis; riboflavin biosynthesis; 5-amino-6-(D-ribitylamino)uracil from GTP: step 2/4.</text>
</comment>
<feature type="binding site" evidence="14">
    <location>
        <position position="286"/>
    </location>
    <ligand>
        <name>substrate</name>
    </ligand>
</feature>
<evidence type="ECO:0000256" key="15">
    <source>
        <dbReference type="PIRSR" id="PIRSR006769-3"/>
    </source>
</evidence>
<comment type="similarity">
    <text evidence="5 12">In the C-terminal section; belongs to the HTP reductase family.</text>
</comment>
<dbReference type="InterPro" id="IPR016192">
    <property type="entry name" value="APOBEC/CMP_deaminase_Zn-bd"/>
</dbReference>
<feature type="domain" description="CMP/dCMP-type deaminase" evidence="16">
    <location>
        <begin position="1"/>
        <end position="118"/>
    </location>
</feature>
<feature type="binding site" evidence="14">
    <location>
        <position position="165"/>
    </location>
    <ligand>
        <name>NADP(+)</name>
        <dbReference type="ChEBI" id="CHEBI:58349"/>
    </ligand>
</feature>
<feature type="binding site" evidence="14">
    <location>
        <position position="199"/>
    </location>
    <ligand>
        <name>NADP(+)</name>
        <dbReference type="ChEBI" id="CHEBI:58349"/>
    </ligand>
</feature>
<feature type="binding site" evidence="15">
    <location>
        <position position="70"/>
    </location>
    <ligand>
        <name>Zn(2+)</name>
        <dbReference type="ChEBI" id="CHEBI:29105"/>
        <note>catalytic</note>
    </ligand>
</feature>
<evidence type="ECO:0000256" key="6">
    <source>
        <dbReference type="ARBA" id="ARBA00022619"/>
    </source>
</evidence>
<dbReference type="NCBIfam" id="TIGR00227">
    <property type="entry name" value="ribD_Cterm"/>
    <property type="match status" value="1"/>
</dbReference>
<evidence type="ECO:0000256" key="8">
    <source>
        <dbReference type="ARBA" id="ARBA00022833"/>
    </source>
</evidence>
<feature type="binding site" evidence="14">
    <location>
        <position position="191"/>
    </location>
    <ligand>
        <name>NADP(+)</name>
        <dbReference type="ChEBI" id="CHEBI:58349"/>
    </ligand>
</feature>
<dbReference type="UniPathway" id="UPA00275">
    <property type="reaction ID" value="UER00401"/>
</dbReference>
<dbReference type="GO" id="GO:0009231">
    <property type="term" value="P:riboflavin biosynthetic process"/>
    <property type="evidence" value="ECO:0007669"/>
    <property type="project" value="UniProtKB-UniPathway"/>
</dbReference>
<dbReference type="InterPro" id="IPR002734">
    <property type="entry name" value="RibDG_C"/>
</dbReference>
<dbReference type="SUPFAM" id="SSF53927">
    <property type="entry name" value="Cytidine deaminase-like"/>
    <property type="match status" value="1"/>
</dbReference>
<feature type="binding site" evidence="14">
    <location>
        <begin position="288"/>
        <end position="294"/>
    </location>
    <ligand>
        <name>NADP(+)</name>
        <dbReference type="ChEBI" id="CHEBI:58349"/>
    </ligand>
</feature>
<dbReference type="EC" id="3.5.4.26" evidence="12"/>
<dbReference type="PIRSF" id="PIRSF006769">
    <property type="entry name" value="RibD"/>
    <property type="match status" value="1"/>
</dbReference>
<comment type="cofactor">
    <cofactor evidence="12 15">
        <name>Zn(2+)</name>
        <dbReference type="ChEBI" id="CHEBI:29105"/>
    </cofactor>
    <text evidence="12 15">Binds 1 zinc ion.</text>
</comment>
<evidence type="ECO:0000256" key="9">
    <source>
        <dbReference type="ARBA" id="ARBA00022857"/>
    </source>
</evidence>
<dbReference type="GO" id="GO:0008703">
    <property type="term" value="F:5-amino-6-(5-phosphoribosylamino)uracil reductase activity"/>
    <property type="evidence" value="ECO:0007669"/>
    <property type="project" value="UniProtKB-EC"/>
</dbReference>
<evidence type="ECO:0000256" key="4">
    <source>
        <dbReference type="ARBA" id="ARBA00005259"/>
    </source>
</evidence>
<feature type="binding site" evidence="14">
    <location>
        <position position="163"/>
    </location>
    <ligand>
        <name>substrate</name>
    </ligand>
</feature>
<dbReference type="GO" id="GO:0050661">
    <property type="term" value="F:NADP binding"/>
    <property type="evidence" value="ECO:0007669"/>
    <property type="project" value="InterPro"/>
</dbReference>
<dbReference type="NCBIfam" id="TIGR00326">
    <property type="entry name" value="eubact_ribD"/>
    <property type="match status" value="1"/>
</dbReference>
<proteinExistence type="inferred from homology"/>
<dbReference type="AlphaFoldDB" id="A0A143DGF7"/>
<feature type="binding site" evidence="15">
    <location>
        <position position="79"/>
    </location>
    <ligand>
        <name>Zn(2+)</name>
        <dbReference type="ChEBI" id="CHEBI:29105"/>
        <note>catalytic</note>
    </ligand>
</feature>
<dbReference type="InterPro" id="IPR004794">
    <property type="entry name" value="Eubact_RibD"/>
</dbReference>
<evidence type="ECO:0000256" key="1">
    <source>
        <dbReference type="ARBA" id="ARBA00002151"/>
    </source>
</evidence>
<keyword evidence="10 12" id="KW-0560">Oxidoreductase</keyword>
<evidence type="ECO:0000256" key="14">
    <source>
        <dbReference type="PIRSR" id="PIRSR006769-2"/>
    </source>
</evidence>
<evidence type="ECO:0000256" key="3">
    <source>
        <dbReference type="ARBA" id="ARBA00004910"/>
    </source>
</evidence>
<evidence type="ECO:0000256" key="2">
    <source>
        <dbReference type="ARBA" id="ARBA00004882"/>
    </source>
</evidence>
<feature type="active site" description="Proton donor" evidence="13">
    <location>
        <position position="47"/>
    </location>
</feature>
<evidence type="ECO:0000313" key="18">
    <source>
        <dbReference type="Proteomes" id="UP000076066"/>
    </source>
</evidence>